<evidence type="ECO:0000313" key="3">
    <source>
        <dbReference type="Proteomes" id="UP001483337"/>
    </source>
</evidence>
<keyword evidence="3" id="KW-1185">Reference proteome</keyword>
<gene>
    <name evidence="2" type="ORF">WJM97_02390</name>
</gene>
<keyword evidence="1" id="KW-0732">Signal</keyword>
<sequence>MNNRHLWLQIRFSLLLAAVTAMITTPVAAQKANFGTLKLAPGFELEQGKASGYTGGSFSLSAMSNRDKDKRVCIGFGDPNPDHILVLEQDFEELKILINSNGKDTTLFIQGPDDQTIRCGDDTGRSKDASVSDRQWKKGKYKIWAGTFSPGDKFNYTIKVEE</sequence>
<feature type="chain" id="PRO_5046449680" evidence="1">
    <location>
        <begin position="29"/>
        <end position="162"/>
    </location>
</feature>
<evidence type="ECO:0000313" key="2">
    <source>
        <dbReference type="EMBL" id="WZB88553.1"/>
    </source>
</evidence>
<accession>A0ABZ2UWG9</accession>
<protein>
    <submittedName>
        <fullName evidence="2">Uncharacterized protein</fullName>
    </submittedName>
</protein>
<evidence type="ECO:0000256" key="1">
    <source>
        <dbReference type="SAM" id="SignalP"/>
    </source>
</evidence>
<name>A0ABZ2UWG9_9CYAN</name>
<organism evidence="2 3">
    <name type="scientific">Okeanomitos corallinicola TIOX110</name>
    <dbReference type="NCBI Taxonomy" id="3133117"/>
    <lineage>
        <taxon>Bacteria</taxon>
        <taxon>Bacillati</taxon>
        <taxon>Cyanobacteriota</taxon>
        <taxon>Cyanophyceae</taxon>
        <taxon>Nostocales</taxon>
        <taxon>Aphanizomenonaceae</taxon>
        <taxon>Okeanomitos</taxon>
    </lineage>
</organism>
<dbReference type="EMBL" id="CP150886">
    <property type="protein sequence ID" value="WZB88553.1"/>
    <property type="molecule type" value="Genomic_DNA"/>
</dbReference>
<dbReference type="Proteomes" id="UP001483337">
    <property type="component" value="Chromosome"/>
</dbReference>
<dbReference type="RefSeq" id="WP_353931459.1">
    <property type="nucleotide sequence ID" value="NZ_CP150886.1"/>
</dbReference>
<proteinExistence type="predicted"/>
<reference evidence="2 3" key="1">
    <citation type="submission" date="2024-04" db="EMBL/GenBank/DDBJ databases">
        <title>Okeanomitos corallinicola gen. &amp; sp. nov. (Nostocales, Cyanobacteria), a new toxic marine heterocyst-forming cyanobacterium from a coral reef.</title>
        <authorList>
            <person name="Li H."/>
            <person name="Li R."/>
            <person name="Kang J."/>
            <person name="Hii K.S."/>
            <person name="Mohamed H.F."/>
            <person name="Xu X."/>
            <person name="Luo Z."/>
        </authorList>
    </citation>
    <scope>NUCLEOTIDE SEQUENCE [LARGE SCALE GENOMIC DNA]</scope>
    <source>
        <strain evidence="2 3">TIOX110</strain>
    </source>
</reference>
<feature type="signal peptide" evidence="1">
    <location>
        <begin position="1"/>
        <end position="28"/>
    </location>
</feature>